<feature type="transmembrane region" description="Helical" evidence="2">
    <location>
        <begin position="211"/>
        <end position="232"/>
    </location>
</feature>
<organism evidence="3 4">
    <name type="scientific">Candidatus Rhabdochlamydia oedothoracis</name>
    <dbReference type="NCBI Taxonomy" id="2720720"/>
    <lineage>
        <taxon>Bacteria</taxon>
        <taxon>Pseudomonadati</taxon>
        <taxon>Chlamydiota</taxon>
        <taxon>Chlamydiia</taxon>
        <taxon>Parachlamydiales</taxon>
        <taxon>Candidatus Rhabdochlamydiaceae</taxon>
        <taxon>Candidatus Rhabdochlamydia</taxon>
    </lineage>
</organism>
<proteinExistence type="predicted"/>
<evidence type="ECO:0000313" key="4">
    <source>
        <dbReference type="Proteomes" id="UP000826014"/>
    </source>
</evidence>
<feature type="transmembrane region" description="Helical" evidence="2">
    <location>
        <begin position="105"/>
        <end position="125"/>
    </location>
</feature>
<keyword evidence="2" id="KW-0812">Transmembrane</keyword>
<dbReference type="Proteomes" id="UP000826014">
    <property type="component" value="Chromosome"/>
</dbReference>
<keyword evidence="2" id="KW-0472">Membrane</keyword>
<dbReference type="EMBL" id="CP075587">
    <property type="protein sequence ID" value="QYF49026.1"/>
    <property type="molecule type" value="Genomic_DNA"/>
</dbReference>
<reference evidence="3 4" key="1">
    <citation type="journal article" date="2022" name="bioRxiv">
        <title>Ecology and evolution of chlamydial symbionts of arthropods.</title>
        <authorList>
            <person name="Halter T."/>
            <person name="Koestlbacher S."/>
            <person name="Collingro A."/>
            <person name="Sixt B.S."/>
            <person name="Toenshoff E.R."/>
            <person name="Hendrickx F."/>
            <person name="Kostanjsek R."/>
            <person name="Horn M."/>
        </authorList>
    </citation>
    <scope>NUCLEOTIDE SEQUENCE [LARGE SCALE GENOMIC DNA]</scope>
    <source>
        <strain evidence="3">W744xW776</strain>
    </source>
</reference>
<keyword evidence="2" id="KW-1133">Transmembrane helix</keyword>
<keyword evidence="4" id="KW-1185">Reference proteome</keyword>
<dbReference type="RefSeq" id="WP_215217482.1">
    <property type="nucleotide sequence ID" value="NZ_CP075587.1"/>
</dbReference>
<accession>A0ABX8V1H9</accession>
<feature type="region of interest" description="Disordered" evidence="1">
    <location>
        <begin position="266"/>
        <end position="305"/>
    </location>
</feature>
<name>A0ABX8V1H9_9BACT</name>
<evidence type="ECO:0000256" key="2">
    <source>
        <dbReference type="SAM" id="Phobius"/>
    </source>
</evidence>
<evidence type="ECO:0008006" key="5">
    <source>
        <dbReference type="Google" id="ProtNLM"/>
    </source>
</evidence>
<evidence type="ECO:0000256" key="1">
    <source>
        <dbReference type="SAM" id="MobiDB-lite"/>
    </source>
</evidence>
<gene>
    <name evidence="3" type="ORF">RHABOEDO_001282</name>
</gene>
<protein>
    <recommendedName>
        <fullName evidence="5">Transmembrane protein</fullName>
    </recommendedName>
</protein>
<evidence type="ECO:0000313" key="3">
    <source>
        <dbReference type="EMBL" id="QYF49026.1"/>
    </source>
</evidence>
<sequence length="305" mass="33135">MTSSISSNDRTFICDWLKRTNSQYDEATPKKIKAADHDRARESLGLVSNVNNNYFFSSSQPASQFNVANSTTNNIHNTHVHVSKDTPKKSKEKEKTEKEKTNWKAIAAIGVVSTAVAGISIFVYARLSKAAEGTANYLENTKAIESWAKYSSSNLTEELGKIAKVQLKIDRRAVDKVTNYKYSILTSLIGTLAIAGGGITIFAAVPALATAGTTAVVAGGVFNSLAVMYAAYNCGVHWSDEKDGKKEFSEVKQLIPGLIKDFQQPLEAPPSYEESEAAIRNQRANPSNSYPHLFAGVSPSAPDFK</sequence>
<feature type="transmembrane region" description="Helical" evidence="2">
    <location>
        <begin position="182"/>
        <end position="205"/>
    </location>
</feature>